<keyword evidence="2" id="KW-0547">Nucleotide-binding</keyword>
<evidence type="ECO:0000313" key="7">
    <source>
        <dbReference type="Proteomes" id="UP000234845"/>
    </source>
</evidence>
<dbReference type="InterPro" id="IPR013221">
    <property type="entry name" value="Mur_ligase_cen"/>
</dbReference>
<dbReference type="InterPro" id="IPR004101">
    <property type="entry name" value="Mur_ligase_C"/>
</dbReference>
<dbReference type="InterPro" id="IPR036615">
    <property type="entry name" value="Mur_ligase_C_dom_sf"/>
</dbReference>
<dbReference type="PANTHER" id="PTHR43024:SF1">
    <property type="entry name" value="UDP-N-ACETYLMURAMOYL-TRIPEPTIDE--D-ALANYL-D-ALANINE LIGASE"/>
    <property type="match status" value="1"/>
</dbReference>
<dbReference type="Gene3D" id="3.90.190.20">
    <property type="entry name" value="Mur ligase, C-terminal domain"/>
    <property type="match status" value="1"/>
</dbReference>
<name>A0A2N5XZF9_9GAMM</name>
<evidence type="ECO:0000259" key="4">
    <source>
        <dbReference type="Pfam" id="PF02875"/>
    </source>
</evidence>
<dbReference type="AlphaFoldDB" id="A0A2N5XZF9"/>
<feature type="domain" description="Mur ligase central" evidence="5">
    <location>
        <begin position="40"/>
        <end position="217"/>
    </location>
</feature>
<proteinExistence type="predicted"/>
<dbReference type="Pfam" id="PF08245">
    <property type="entry name" value="Mur_ligase_M"/>
    <property type="match status" value="1"/>
</dbReference>
<dbReference type="Proteomes" id="UP000234845">
    <property type="component" value="Unassembled WGS sequence"/>
</dbReference>
<evidence type="ECO:0000313" key="6">
    <source>
        <dbReference type="EMBL" id="PLW81526.1"/>
    </source>
</evidence>
<sequence length="413" mass="45706">MSFRSLMVESWVYKVSRRLLAYPMAWAWRRLNLQTIFIGVTGSAGKTTTKDLCQTVLSRFGSCISNSGTDNDRIHVAALVLRTRRQDRYCVVELSGGEPGAMDLRLRLSRPQIGVLTTIGRDHYSAFKSVEGIADEKAKLIRGLPSSGVAVLNIDDPLVKRIGEASRCRKVWVGWAQDATVRLTNVSSRWPAPLTLQVEYDGSSYTVVTGLHGEHQSLAVISTLGVAVAAGVDFEDAIAALANAVPAEGRMQVVAHEDGVVFVRDDWKSPHWSIDLPLRFIKNAEARRKIIVIGTVSDSSLGPSKRYPKIAQQARQVADQVLLVGTQAAKALDALNELRDETIRAFPEVRDAAEYLDTILQPGDIVLLKGTNLQDHLARLELNRHIDIGCWRMDCRLNDFCGHCSRLRQVVRS</sequence>
<evidence type="ECO:0000256" key="1">
    <source>
        <dbReference type="ARBA" id="ARBA00022598"/>
    </source>
</evidence>
<accession>A0A2N5XZF9</accession>
<evidence type="ECO:0000259" key="5">
    <source>
        <dbReference type="Pfam" id="PF08245"/>
    </source>
</evidence>
<evidence type="ECO:0000256" key="2">
    <source>
        <dbReference type="ARBA" id="ARBA00022741"/>
    </source>
</evidence>
<evidence type="ECO:0000256" key="3">
    <source>
        <dbReference type="ARBA" id="ARBA00022840"/>
    </source>
</evidence>
<dbReference type="GO" id="GO:0005524">
    <property type="term" value="F:ATP binding"/>
    <property type="evidence" value="ECO:0007669"/>
    <property type="project" value="UniProtKB-KW"/>
</dbReference>
<dbReference type="SUPFAM" id="SSF53623">
    <property type="entry name" value="MurD-like peptide ligases, catalytic domain"/>
    <property type="match status" value="1"/>
</dbReference>
<keyword evidence="1" id="KW-0436">Ligase</keyword>
<feature type="domain" description="Mur ligase C-terminal" evidence="4">
    <location>
        <begin position="249"/>
        <end position="371"/>
    </location>
</feature>
<comment type="caution">
    <text evidence="6">The sequence shown here is derived from an EMBL/GenBank/DDBJ whole genome shotgun (WGS) entry which is preliminary data.</text>
</comment>
<dbReference type="GO" id="GO:0016881">
    <property type="term" value="F:acid-amino acid ligase activity"/>
    <property type="evidence" value="ECO:0007669"/>
    <property type="project" value="InterPro"/>
</dbReference>
<dbReference type="Pfam" id="PF02875">
    <property type="entry name" value="Mur_ligase_C"/>
    <property type="match status" value="1"/>
</dbReference>
<dbReference type="InterPro" id="IPR051046">
    <property type="entry name" value="MurCDEF_CellWall_CoF430Synth"/>
</dbReference>
<reference evidence="7" key="1">
    <citation type="submission" date="2017-11" db="EMBL/GenBank/DDBJ databases">
        <title>The draft genome sequence of Chromatocurvus sp. F02.</title>
        <authorList>
            <person name="Du Z.-J."/>
            <person name="Chang Y.-Q."/>
        </authorList>
    </citation>
    <scope>NUCLEOTIDE SEQUENCE [LARGE SCALE GENOMIC DNA]</scope>
    <source>
        <strain evidence="7">F02</strain>
    </source>
</reference>
<dbReference type="SUPFAM" id="SSF53244">
    <property type="entry name" value="MurD-like peptide ligases, peptide-binding domain"/>
    <property type="match status" value="1"/>
</dbReference>
<keyword evidence="3" id="KW-0067">ATP-binding</keyword>
<dbReference type="InterPro" id="IPR036565">
    <property type="entry name" value="Mur-like_cat_sf"/>
</dbReference>
<dbReference type="Gene3D" id="3.40.1190.10">
    <property type="entry name" value="Mur-like, catalytic domain"/>
    <property type="match status" value="1"/>
</dbReference>
<gene>
    <name evidence="6" type="ORF">CWI75_14920</name>
</gene>
<dbReference type="EMBL" id="PKLZ01000012">
    <property type="protein sequence ID" value="PLW81526.1"/>
    <property type="molecule type" value="Genomic_DNA"/>
</dbReference>
<keyword evidence="7" id="KW-1185">Reference proteome</keyword>
<protein>
    <submittedName>
        <fullName evidence="6">Uncharacterized protein</fullName>
    </submittedName>
</protein>
<dbReference type="PANTHER" id="PTHR43024">
    <property type="entry name" value="UDP-N-ACETYLMURAMOYL-TRIPEPTIDE--D-ALANYL-D-ALANINE LIGASE"/>
    <property type="match status" value="1"/>
</dbReference>
<organism evidence="6 7">
    <name type="scientific">Kineobactrum sediminis</name>
    <dbReference type="NCBI Taxonomy" id="1905677"/>
    <lineage>
        <taxon>Bacteria</taxon>
        <taxon>Pseudomonadati</taxon>
        <taxon>Pseudomonadota</taxon>
        <taxon>Gammaproteobacteria</taxon>
        <taxon>Cellvibrionales</taxon>
        <taxon>Halieaceae</taxon>
        <taxon>Kineobactrum</taxon>
    </lineage>
</organism>